<dbReference type="AlphaFoldDB" id="A0AAD9ZF62"/>
<gene>
    <name evidence="2" type="ORF">OEA41_000121</name>
</gene>
<dbReference type="EMBL" id="JASNWA010000003">
    <property type="protein sequence ID" value="KAK3177989.1"/>
    <property type="molecule type" value="Genomic_DNA"/>
</dbReference>
<sequence>MPRNTEALGRYVKAREAAAKVRRDNMRASIAAALDLHYDPNSGKAYTSRVQFPPLYHDEPPRYNRRKTEDDGESIQHKSQKTETGKMPVHKDPKPRLSRLTAGNQEHVENMRAGRKPGEPYRGSMRPAESAQPPLKEEKHNIHSNLNPTKKGQTSRTPAGSPVGKLSNKVHKALDEQLARSRHEAAVNTQPVANTQPGSSAQRRKLEDDQDEAAFQDGHMGNKTSASPAKKLKLENDELDDYGDEPINTTQPALGNKIASLAKKRKLEDDAGEDEPLAGSATASSAKKVKLEEEREDDPAEQRKVISLLSAGLQWLTDNPKTETFTEIFQVKIKPARTNNLNRAAKRPRSLGGTGKDCPHLGRVSVFIILDCWPLTMLKDSKITQEVIIETYSPRNKGGKPPTRRTSPNSSPSNGQTQGQAEESKGTRNGLSPLKPLGIRNFHFACYANTTVHALARSPEFDEHYRAVAAAHETAPEVAAFVAANAVEFERPGKVTRSTRDRRKALKKLLEKHKEAM</sequence>
<evidence type="ECO:0000313" key="3">
    <source>
        <dbReference type="Proteomes" id="UP001276659"/>
    </source>
</evidence>
<evidence type="ECO:0000256" key="1">
    <source>
        <dbReference type="SAM" id="MobiDB-lite"/>
    </source>
</evidence>
<protein>
    <submittedName>
        <fullName evidence="2">Uncharacterized protein</fullName>
    </submittedName>
</protein>
<accession>A0AAD9ZF62</accession>
<feature type="compositionally biased region" description="Polar residues" evidence="1">
    <location>
        <begin position="143"/>
        <end position="158"/>
    </location>
</feature>
<feature type="region of interest" description="Disordered" evidence="1">
    <location>
        <begin position="39"/>
        <end position="231"/>
    </location>
</feature>
<feature type="compositionally biased region" description="Low complexity" evidence="1">
    <location>
        <begin position="404"/>
        <end position="414"/>
    </location>
</feature>
<feature type="compositionally biased region" description="Basic and acidic residues" evidence="1">
    <location>
        <begin position="106"/>
        <end position="119"/>
    </location>
</feature>
<comment type="caution">
    <text evidence="2">The sequence shown here is derived from an EMBL/GenBank/DDBJ whole genome shotgun (WGS) entry which is preliminary data.</text>
</comment>
<feature type="compositionally biased region" description="Basic and acidic residues" evidence="1">
    <location>
        <begin position="172"/>
        <end position="185"/>
    </location>
</feature>
<feature type="compositionally biased region" description="Polar residues" evidence="1">
    <location>
        <begin position="187"/>
        <end position="201"/>
    </location>
</feature>
<reference evidence="2" key="1">
    <citation type="submission" date="2022-11" db="EMBL/GenBank/DDBJ databases">
        <title>Chromosomal genome sequence assembly and mating type (MAT) locus characterization of the leprose asexual lichenized fungus Lepraria neglecta (Nyl.) Erichsen.</title>
        <authorList>
            <person name="Allen J.L."/>
            <person name="Pfeffer B."/>
        </authorList>
    </citation>
    <scope>NUCLEOTIDE SEQUENCE</scope>
    <source>
        <strain evidence="2">Allen 5258</strain>
    </source>
</reference>
<feature type="region of interest" description="Disordered" evidence="1">
    <location>
        <begin position="266"/>
        <end position="301"/>
    </location>
</feature>
<feature type="compositionally biased region" description="Basic and acidic residues" evidence="1">
    <location>
        <begin position="56"/>
        <end position="95"/>
    </location>
</feature>
<dbReference type="Proteomes" id="UP001276659">
    <property type="component" value="Unassembled WGS sequence"/>
</dbReference>
<evidence type="ECO:0000313" key="2">
    <source>
        <dbReference type="EMBL" id="KAK3177989.1"/>
    </source>
</evidence>
<keyword evidence="3" id="KW-1185">Reference proteome</keyword>
<organism evidence="2 3">
    <name type="scientific">Lepraria neglecta</name>
    <dbReference type="NCBI Taxonomy" id="209136"/>
    <lineage>
        <taxon>Eukaryota</taxon>
        <taxon>Fungi</taxon>
        <taxon>Dikarya</taxon>
        <taxon>Ascomycota</taxon>
        <taxon>Pezizomycotina</taxon>
        <taxon>Lecanoromycetes</taxon>
        <taxon>OSLEUM clade</taxon>
        <taxon>Lecanoromycetidae</taxon>
        <taxon>Lecanorales</taxon>
        <taxon>Lecanorineae</taxon>
        <taxon>Stereocaulaceae</taxon>
        <taxon>Lepraria</taxon>
    </lineage>
</organism>
<feature type="region of interest" description="Disordered" evidence="1">
    <location>
        <begin position="392"/>
        <end position="433"/>
    </location>
</feature>
<name>A0AAD9ZF62_9LECA</name>
<proteinExistence type="predicted"/>